<dbReference type="AlphaFoldDB" id="A0A233VYS7"/>
<evidence type="ECO:0000313" key="4">
    <source>
        <dbReference type="EMBL" id="OXZ37543.1"/>
    </source>
</evidence>
<keyword evidence="3" id="KW-0472">Membrane</keyword>
<keyword evidence="4" id="KW-0131">Cell cycle</keyword>
<accession>A0A233VYS7</accession>
<dbReference type="InterPro" id="IPR007060">
    <property type="entry name" value="FtsL/DivIC"/>
</dbReference>
<feature type="region of interest" description="Disordered" evidence="2">
    <location>
        <begin position="97"/>
        <end position="124"/>
    </location>
</feature>
<evidence type="ECO:0000256" key="3">
    <source>
        <dbReference type="SAM" id="Phobius"/>
    </source>
</evidence>
<keyword evidence="3" id="KW-1133">Transmembrane helix</keyword>
<dbReference type="EMBL" id="NDYI01000016">
    <property type="protein sequence ID" value="OXZ37543.1"/>
    <property type="molecule type" value="Genomic_DNA"/>
</dbReference>
<keyword evidence="3" id="KW-0812">Transmembrane</keyword>
<evidence type="ECO:0000256" key="1">
    <source>
        <dbReference type="SAM" id="Coils"/>
    </source>
</evidence>
<protein>
    <submittedName>
        <fullName evidence="4">Cell division protein FtsL</fullName>
    </submittedName>
</protein>
<evidence type="ECO:0000313" key="5">
    <source>
        <dbReference type="Proteomes" id="UP000215361"/>
    </source>
</evidence>
<keyword evidence="4" id="KW-0132">Cell division</keyword>
<dbReference type="Pfam" id="PF04977">
    <property type="entry name" value="DivIC"/>
    <property type="match status" value="1"/>
</dbReference>
<reference evidence="5" key="1">
    <citation type="submission" date="2017-04" db="EMBL/GenBank/DDBJ databases">
        <title>Finegoldia magna isolated from orthopedic joint implant-associated infections.</title>
        <authorList>
            <person name="Bjorklund S."/>
            <person name="Bruggemann H."/>
            <person name="Jensen A."/>
            <person name="Hellmark B."/>
            <person name="Soderquist B."/>
        </authorList>
    </citation>
    <scope>NUCLEOTIDE SEQUENCE [LARGE SCALE GENOMIC DNA]</scope>
    <source>
        <strain evidence="5">08T492</strain>
    </source>
</reference>
<evidence type="ECO:0000256" key="2">
    <source>
        <dbReference type="SAM" id="MobiDB-lite"/>
    </source>
</evidence>
<gene>
    <name evidence="4" type="ORF">B9N56_05035</name>
</gene>
<keyword evidence="1" id="KW-0175">Coiled coil</keyword>
<dbReference type="PROSITE" id="PS51257">
    <property type="entry name" value="PROKAR_LIPOPROTEIN"/>
    <property type="match status" value="1"/>
</dbReference>
<feature type="transmembrane region" description="Helical" evidence="3">
    <location>
        <begin position="20"/>
        <end position="38"/>
    </location>
</feature>
<feature type="coiled-coil region" evidence="1">
    <location>
        <begin position="42"/>
        <end position="71"/>
    </location>
</feature>
<dbReference type="RefSeq" id="WP_002837666.1">
    <property type="nucleotide sequence ID" value="NZ_NDYI01000016.1"/>
</dbReference>
<organism evidence="4 5">
    <name type="scientific">Finegoldia magna</name>
    <name type="common">Peptostreptococcus magnus</name>
    <dbReference type="NCBI Taxonomy" id="1260"/>
    <lineage>
        <taxon>Bacteria</taxon>
        <taxon>Bacillati</taxon>
        <taxon>Bacillota</taxon>
        <taxon>Tissierellia</taxon>
        <taxon>Tissierellales</taxon>
        <taxon>Peptoniphilaceae</taxon>
        <taxon>Finegoldia</taxon>
    </lineage>
</organism>
<comment type="caution">
    <text evidence="4">The sequence shown here is derived from an EMBL/GenBank/DDBJ whole genome shotgun (WGS) entry which is preliminary data.</text>
</comment>
<feature type="compositionally biased region" description="Basic and acidic residues" evidence="2">
    <location>
        <begin position="98"/>
        <end position="110"/>
    </location>
</feature>
<proteinExistence type="predicted"/>
<dbReference type="GO" id="GO:0051301">
    <property type="term" value="P:cell division"/>
    <property type="evidence" value="ECO:0007669"/>
    <property type="project" value="UniProtKB-KW"/>
</dbReference>
<sequence length="124" mass="14613">MNTRENQIRKRRKNVNKFRIIISAITIFACITLLFTIFKQQIQIRNINNVKLEQQNKKAELEKEIVKLSDDSKNLDNPELIEKYAREKLGMVKPNEILIKDEKEKPKKDSNFTPSPTLDKKSDK</sequence>
<name>A0A233VYS7_FINMA</name>
<dbReference type="Proteomes" id="UP000215361">
    <property type="component" value="Unassembled WGS sequence"/>
</dbReference>